<sequence length="249" mass="27785">MGRICEILRPGSEVALRHVARFQEELKPIGAKSLFVGNSDGNLDLPVLLKGSLLGKRMGVPVESGLLSVRERELLETNADFNLLVFIDFDGVLISPMQVLLSRQKATVGYRNLKSLAKIVQASDQAVFWTSRRLLGKDFLNRIGPLAGMFPFPSLLEGYGPFLGEDLVGRLEGLGDGKLVVEANKPIFTPEKILHWVIEEYQAEHKDKPMLVYCIGSSDKDREAFLRLITEHPEYVCLSAFFDTGHIIF</sequence>
<dbReference type="Proteomes" id="UP000230775">
    <property type="component" value="Unassembled WGS sequence"/>
</dbReference>
<evidence type="ECO:0000313" key="2">
    <source>
        <dbReference type="Proteomes" id="UP000230775"/>
    </source>
</evidence>
<proteinExistence type="predicted"/>
<dbReference type="EMBL" id="PEZI01000056">
    <property type="protein sequence ID" value="PIS14429.1"/>
    <property type="molecule type" value="Genomic_DNA"/>
</dbReference>
<name>A0A2H0WR90_9BACT</name>
<evidence type="ECO:0000313" key="1">
    <source>
        <dbReference type="EMBL" id="PIS14429.1"/>
    </source>
</evidence>
<gene>
    <name evidence="1" type="ORF">COT64_02695</name>
</gene>
<reference evidence="2" key="1">
    <citation type="submission" date="2017-09" db="EMBL/GenBank/DDBJ databases">
        <title>Depth-based differentiation of microbial function through sediment-hosted aquifers and enrichment of novel symbionts in the deep terrestrial subsurface.</title>
        <authorList>
            <person name="Probst A.J."/>
            <person name="Ladd B."/>
            <person name="Jarett J.K."/>
            <person name="Geller-Mcgrath D.E."/>
            <person name="Sieber C.M.K."/>
            <person name="Emerson J.B."/>
            <person name="Anantharaman K."/>
            <person name="Thomas B.C."/>
            <person name="Malmstrom R."/>
            <person name="Stieglmeier M."/>
            <person name="Klingl A."/>
            <person name="Woyke T."/>
            <person name="Ryan C.M."/>
            <person name="Banfield J.F."/>
        </authorList>
    </citation>
    <scope>NUCLEOTIDE SEQUENCE [LARGE SCALE GENOMIC DNA]</scope>
</reference>
<dbReference type="AlphaFoldDB" id="A0A2H0WR90"/>
<organism evidence="1 2">
    <name type="scientific">Candidatus Shapirobacteria bacterium CG09_land_8_20_14_0_10_39_12</name>
    <dbReference type="NCBI Taxonomy" id="1974885"/>
    <lineage>
        <taxon>Bacteria</taxon>
        <taxon>Candidatus Shapironibacteriota</taxon>
    </lineage>
</organism>
<accession>A0A2H0WR90</accession>
<comment type="caution">
    <text evidence="1">The sequence shown here is derived from an EMBL/GenBank/DDBJ whole genome shotgun (WGS) entry which is preliminary data.</text>
</comment>
<protein>
    <submittedName>
        <fullName evidence="1">Uncharacterized protein</fullName>
    </submittedName>
</protein>